<proteinExistence type="predicted"/>
<name>A0A7R9E987_9NEOP</name>
<protein>
    <submittedName>
        <fullName evidence="1">Uncharacterized protein</fullName>
    </submittedName>
</protein>
<dbReference type="AlphaFoldDB" id="A0A7R9E987"/>
<evidence type="ECO:0000313" key="1">
    <source>
        <dbReference type="EMBL" id="CAD7428836.1"/>
    </source>
</evidence>
<organism evidence="1">
    <name type="scientific">Timema monikensis</name>
    <dbReference type="NCBI Taxonomy" id="170555"/>
    <lineage>
        <taxon>Eukaryota</taxon>
        <taxon>Metazoa</taxon>
        <taxon>Ecdysozoa</taxon>
        <taxon>Arthropoda</taxon>
        <taxon>Hexapoda</taxon>
        <taxon>Insecta</taxon>
        <taxon>Pterygota</taxon>
        <taxon>Neoptera</taxon>
        <taxon>Polyneoptera</taxon>
        <taxon>Phasmatodea</taxon>
        <taxon>Timematodea</taxon>
        <taxon>Timematoidea</taxon>
        <taxon>Timematidae</taxon>
        <taxon>Timema</taxon>
    </lineage>
</organism>
<gene>
    <name evidence="1" type="ORF">TMSB3V08_LOCUS5627</name>
</gene>
<sequence>MYMQIFSSPRNPLSYAKVCDIIGRFEHLGAVYSSMALILEDTWEQTIPDQNLLVRLHKAECRAAMADVSAQFSMFIQKEDNLLQQACPASKFFKEAHLAIKRFSRNIPKMDIKDALAYVVALEKEQCSIKVTTDGALSAIPNDSKLINPSASNSYQKFLEECEDKRVKLLQLVSNVQFENTKKCLKSATMMTNQIFPLQVVGIVSSLTVLVEEMAALQKCQEMGNTSSADRMVELLSLRIVWLQLKFKKWSTESMNPTRPGQGIPFFALRSGIAEIVSCSWMNLIPLKIMFRVYLSKFGTTHPFSEVEAGVILLDAIRTDSPPMWASVLPEIRSTFKNIVSSMTYLGQFLPTRVIFPEVLCLEKDWCTGFTVFVKSGDIPSLFMKVKSEEFKKEAKEVNDTVTEAADIKTKSMYDKLL</sequence>
<accession>A0A7R9E987</accession>
<reference evidence="1" key="1">
    <citation type="submission" date="2020-11" db="EMBL/GenBank/DDBJ databases">
        <authorList>
            <person name="Tran Van P."/>
        </authorList>
    </citation>
    <scope>NUCLEOTIDE SEQUENCE</scope>
</reference>
<dbReference type="EMBL" id="OB793877">
    <property type="protein sequence ID" value="CAD7428836.1"/>
    <property type="molecule type" value="Genomic_DNA"/>
</dbReference>